<name>A0A7S0FP97_9STRA</name>
<sequence length="176" mass="19780">MTGNDFGHWLHFTTTSKSRKEVMMPGRSGQRLRERLISALLMGLILPPEGNSSLLCKVAAFSPVPPLQIAARGCQAAAPLRIPLHQLLSGLHHDPVDDDDVSQHDFMLKSGHNQTSVDADDKSQNTDTKRKGYRPIEDWHDEYRNKNADEFKAITHLRRERARWGKTFESLGGDGI</sequence>
<dbReference type="AlphaFoldDB" id="A0A7S0FP97"/>
<feature type="compositionally biased region" description="Basic and acidic residues" evidence="1">
    <location>
        <begin position="119"/>
        <end position="133"/>
    </location>
</feature>
<protein>
    <submittedName>
        <fullName evidence="2">Uncharacterized protein</fullName>
    </submittedName>
</protein>
<evidence type="ECO:0000313" key="2">
    <source>
        <dbReference type="EMBL" id="CAD8372525.1"/>
    </source>
</evidence>
<reference evidence="2" key="1">
    <citation type="submission" date="2021-01" db="EMBL/GenBank/DDBJ databases">
        <authorList>
            <person name="Corre E."/>
            <person name="Pelletier E."/>
            <person name="Niang G."/>
            <person name="Scheremetjew M."/>
            <person name="Finn R."/>
            <person name="Kale V."/>
            <person name="Holt S."/>
            <person name="Cochrane G."/>
            <person name="Meng A."/>
            <person name="Brown T."/>
            <person name="Cohen L."/>
        </authorList>
    </citation>
    <scope>NUCLEOTIDE SEQUENCE</scope>
    <source>
        <strain evidence="2">CCMP3303</strain>
    </source>
</reference>
<dbReference type="EMBL" id="HBEJ01011942">
    <property type="protein sequence ID" value="CAD8372525.1"/>
    <property type="molecule type" value="Transcribed_RNA"/>
</dbReference>
<gene>
    <name evidence="2" type="ORF">MPOL1434_LOCUS6993</name>
</gene>
<feature type="region of interest" description="Disordered" evidence="1">
    <location>
        <begin position="110"/>
        <end position="133"/>
    </location>
</feature>
<evidence type="ECO:0000256" key="1">
    <source>
        <dbReference type="SAM" id="MobiDB-lite"/>
    </source>
</evidence>
<organism evidence="2">
    <name type="scientific">Minutocellus polymorphus</name>
    <dbReference type="NCBI Taxonomy" id="265543"/>
    <lineage>
        <taxon>Eukaryota</taxon>
        <taxon>Sar</taxon>
        <taxon>Stramenopiles</taxon>
        <taxon>Ochrophyta</taxon>
        <taxon>Bacillariophyta</taxon>
        <taxon>Mediophyceae</taxon>
        <taxon>Cymatosirophycidae</taxon>
        <taxon>Cymatosirales</taxon>
        <taxon>Cymatosiraceae</taxon>
        <taxon>Minutocellus</taxon>
    </lineage>
</organism>
<proteinExistence type="predicted"/>
<accession>A0A7S0FP97</accession>